<feature type="compositionally biased region" description="Pro residues" evidence="15">
    <location>
        <begin position="1022"/>
        <end position="1044"/>
    </location>
</feature>
<evidence type="ECO:0000256" key="9">
    <source>
        <dbReference type="ARBA" id="ARBA00022840"/>
    </source>
</evidence>
<dbReference type="GO" id="GO:0051015">
    <property type="term" value="F:actin filament binding"/>
    <property type="evidence" value="ECO:0007669"/>
    <property type="project" value="TreeGrafter"/>
</dbReference>
<dbReference type="GO" id="GO:0016787">
    <property type="term" value="F:hydrolase activity"/>
    <property type="evidence" value="ECO:0007669"/>
    <property type="project" value="UniProtKB-KW"/>
</dbReference>
<dbReference type="PROSITE" id="PS51456">
    <property type="entry name" value="MYOSIN_MOTOR"/>
    <property type="match status" value="1"/>
</dbReference>
<feature type="compositionally biased region" description="Polar residues" evidence="15">
    <location>
        <begin position="1147"/>
        <end position="1163"/>
    </location>
</feature>
<keyword evidence="12 14" id="KW-0009">Actin-binding</keyword>
<dbReference type="PROSITE" id="PS51757">
    <property type="entry name" value="TH1"/>
    <property type="match status" value="1"/>
</dbReference>
<dbReference type="SUPFAM" id="SSF52540">
    <property type="entry name" value="P-loop containing nucleoside triphosphate hydrolases"/>
    <property type="match status" value="1"/>
</dbReference>
<evidence type="ECO:0000256" key="2">
    <source>
        <dbReference type="ARBA" id="ARBA00008314"/>
    </source>
</evidence>
<evidence type="ECO:0000256" key="3">
    <source>
        <dbReference type="ARBA" id="ARBA00022443"/>
    </source>
</evidence>
<dbReference type="Gene3D" id="1.10.10.820">
    <property type="match status" value="1"/>
</dbReference>
<evidence type="ECO:0008006" key="24">
    <source>
        <dbReference type="Google" id="ProtNLM"/>
    </source>
</evidence>
<feature type="compositionally biased region" description="Basic residues" evidence="15">
    <location>
        <begin position="982"/>
        <end position="994"/>
    </location>
</feature>
<evidence type="ECO:0000259" key="17">
    <source>
        <dbReference type="PROSITE" id="PS51456"/>
    </source>
</evidence>
<dbReference type="FunFam" id="1.20.120.720:FF:000015">
    <property type="entry name" value="Myosin I"/>
    <property type="match status" value="1"/>
</dbReference>
<reference evidence="21 22" key="3">
    <citation type="submission" date="2017-10" db="EMBL/GenBank/DDBJ databases">
        <title>Extensive intraspecific genome diversity in a model arbuscular mycorrhizal fungus.</title>
        <authorList>
            <person name="Chen E.C.H."/>
            <person name="Morin E."/>
            <person name="Baudet D."/>
            <person name="Noel J."/>
            <person name="Ndikumana S."/>
            <person name="Charron P."/>
            <person name="St-Onge C."/>
            <person name="Giorgi J."/>
            <person name="Grigoriev I.V."/>
            <person name="Roux C."/>
            <person name="Martin F.M."/>
            <person name="Corradi N."/>
        </authorList>
    </citation>
    <scope>NUCLEOTIDE SEQUENCE [LARGE SCALE GENOMIC DNA]</scope>
    <source>
        <strain evidence="21 22">A1</strain>
    </source>
</reference>
<dbReference type="Gene3D" id="1.20.120.720">
    <property type="entry name" value="Myosin VI head, motor domain, U50 subdomain"/>
    <property type="match status" value="1"/>
</dbReference>
<organism evidence="21 22">
    <name type="scientific">Rhizophagus irregularis</name>
    <dbReference type="NCBI Taxonomy" id="588596"/>
    <lineage>
        <taxon>Eukaryota</taxon>
        <taxon>Fungi</taxon>
        <taxon>Fungi incertae sedis</taxon>
        <taxon>Mucoromycota</taxon>
        <taxon>Glomeromycotina</taxon>
        <taxon>Glomeromycetes</taxon>
        <taxon>Glomerales</taxon>
        <taxon>Glomeraceae</taxon>
        <taxon>Rhizophagus</taxon>
    </lineage>
</organism>
<dbReference type="Pfam" id="PF00018">
    <property type="entry name" value="SH3_1"/>
    <property type="match status" value="1"/>
</dbReference>
<dbReference type="FunFam" id="1.20.5.4820:FF:000004">
    <property type="entry name" value="Myosin IE"/>
    <property type="match status" value="1"/>
</dbReference>
<feature type="domain" description="Myosin motor" evidence="17">
    <location>
        <begin position="27"/>
        <end position="706"/>
    </location>
</feature>
<dbReference type="GO" id="GO:0016459">
    <property type="term" value="C:myosin complex"/>
    <property type="evidence" value="ECO:0007669"/>
    <property type="project" value="UniProtKB-KW"/>
</dbReference>
<protein>
    <recommendedName>
        <fullName evidence="24">Myosin-1</fullName>
    </recommendedName>
</protein>
<dbReference type="GO" id="GO:0005524">
    <property type="term" value="F:ATP binding"/>
    <property type="evidence" value="ECO:0007669"/>
    <property type="project" value="UniProtKB-UniRule"/>
</dbReference>
<feature type="compositionally biased region" description="Pro residues" evidence="15">
    <location>
        <begin position="1226"/>
        <end position="1252"/>
    </location>
</feature>
<evidence type="ECO:0000256" key="1">
    <source>
        <dbReference type="ARBA" id="ARBA00004134"/>
    </source>
</evidence>
<dbReference type="Proteomes" id="UP000232688">
    <property type="component" value="Unassembled WGS sequence"/>
</dbReference>
<dbReference type="SMR" id="A0A2I1ER07"/>
<name>A0A2I1ER07_9GLOM</name>
<dbReference type="FunFam" id="3.40.850.10:FF:000101">
    <property type="entry name" value="Slow myosin heavy chain 2"/>
    <property type="match status" value="1"/>
</dbReference>
<keyword evidence="10 14" id="KW-0518">Myosin</keyword>
<evidence type="ECO:0000256" key="14">
    <source>
        <dbReference type="PROSITE-ProRule" id="PRU00782"/>
    </source>
</evidence>
<feature type="region of interest" description="Disordered" evidence="15">
    <location>
        <begin position="946"/>
        <end position="1048"/>
    </location>
</feature>
<evidence type="ECO:0000256" key="12">
    <source>
        <dbReference type="ARBA" id="ARBA00023203"/>
    </source>
</evidence>
<evidence type="ECO:0000259" key="16">
    <source>
        <dbReference type="PROSITE" id="PS50002"/>
    </source>
</evidence>
<dbReference type="InterPro" id="IPR035535">
    <property type="entry name" value="Fungal_myosin-I_SH3"/>
</dbReference>
<keyword evidence="9 14" id="KW-0067">ATP-binding</keyword>
<evidence type="ECO:0000313" key="22">
    <source>
        <dbReference type="Proteomes" id="UP000232688"/>
    </source>
</evidence>
<evidence type="ECO:0000313" key="19">
    <source>
        <dbReference type="EMBL" id="CAB5386542.1"/>
    </source>
</evidence>
<dbReference type="SMART" id="SM00326">
    <property type="entry name" value="SH3"/>
    <property type="match status" value="1"/>
</dbReference>
<dbReference type="GO" id="GO:0005886">
    <property type="term" value="C:plasma membrane"/>
    <property type="evidence" value="ECO:0007669"/>
    <property type="project" value="TreeGrafter"/>
</dbReference>
<dbReference type="InterPro" id="IPR036961">
    <property type="entry name" value="Kinesin_motor_dom_sf"/>
</dbReference>
<dbReference type="GO" id="GO:0051666">
    <property type="term" value="P:actin cortical patch localization"/>
    <property type="evidence" value="ECO:0007669"/>
    <property type="project" value="TreeGrafter"/>
</dbReference>
<dbReference type="OrthoDB" id="6108017at2759"/>
<evidence type="ECO:0000256" key="5">
    <source>
        <dbReference type="ARBA" id="ARBA00022553"/>
    </source>
</evidence>
<dbReference type="Gene3D" id="1.20.58.530">
    <property type="match status" value="1"/>
</dbReference>
<feature type="region of interest" description="Actin-binding" evidence="14">
    <location>
        <begin position="579"/>
        <end position="601"/>
    </location>
</feature>
<evidence type="ECO:0000313" key="20">
    <source>
        <dbReference type="EMBL" id="PKC13820.1"/>
    </source>
</evidence>
<dbReference type="PRINTS" id="PR00193">
    <property type="entry name" value="MYOSINHEAVY"/>
</dbReference>
<keyword evidence="11 14" id="KW-0505">Motor protein</keyword>
<reference evidence="21 22" key="4">
    <citation type="submission" date="2017-10" db="EMBL/GenBank/DDBJ databases">
        <title>Genome analyses suggest a sexual origin of heterokaryosis in a supposedly ancient asexual fungus.</title>
        <authorList>
            <person name="Corradi N."/>
            <person name="Sedzielewska K."/>
            <person name="Noel J."/>
            <person name="Charron P."/>
            <person name="Farinelli L."/>
            <person name="Marton T."/>
            <person name="Kruger M."/>
            <person name="Pelin A."/>
            <person name="Brachmann A."/>
            <person name="Corradi N."/>
        </authorList>
    </citation>
    <scope>NUCLEOTIDE SEQUENCE [LARGE SCALE GENOMIC DNA]</scope>
    <source>
        <strain evidence="21 22">A1</strain>
    </source>
</reference>
<dbReference type="Pfam" id="PF06017">
    <property type="entry name" value="Myosin_TH1"/>
    <property type="match status" value="1"/>
</dbReference>
<dbReference type="GO" id="GO:0007015">
    <property type="term" value="P:actin filament organization"/>
    <property type="evidence" value="ECO:0007669"/>
    <property type="project" value="TreeGrafter"/>
</dbReference>
<dbReference type="GO" id="GO:0051286">
    <property type="term" value="C:cell tip"/>
    <property type="evidence" value="ECO:0007669"/>
    <property type="project" value="TreeGrafter"/>
</dbReference>
<evidence type="ECO:0000259" key="18">
    <source>
        <dbReference type="PROSITE" id="PS51757"/>
    </source>
</evidence>
<dbReference type="InterPro" id="IPR036072">
    <property type="entry name" value="MYSc_Myo1"/>
</dbReference>
<dbReference type="CDD" id="cd01378">
    <property type="entry name" value="MYSc_Myo1"/>
    <property type="match status" value="1"/>
</dbReference>
<comment type="subcellular location">
    <subcellularLocation>
        <location evidence="1">Cytoplasm</location>
        <location evidence="1">Cytoskeleton</location>
        <location evidence="1">Actin patch</location>
    </subcellularLocation>
</comment>
<dbReference type="InterPro" id="IPR010926">
    <property type="entry name" value="Myosin_TH1"/>
</dbReference>
<feature type="compositionally biased region" description="Acidic residues" evidence="15">
    <location>
        <begin position="1285"/>
        <end position="1296"/>
    </location>
</feature>
<evidence type="ECO:0000256" key="10">
    <source>
        <dbReference type="ARBA" id="ARBA00023123"/>
    </source>
</evidence>
<evidence type="ECO:0000313" key="23">
    <source>
        <dbReference type="Proteomes" id="UP000232722"/>
    </source>
</evidence>
<dbReference type="InterPro" id="IPR001609">
    <property type="entry name" value="Myosin_head_motor_dom-like"/>
</dbReference>
<keyword evidence="8" id="KW-0378">Hydrolase</keyword>
<dbReference type="GO" id="GO:0030479">
    <property type="term" value="C:actin cortical patch"/>
    <property type="evidence" value="ECO:0007669"/>
    <property type="project" value="UniProtKB-SubCell"/>
</dbReference>
<dbReference type="VEuPathDB" id="FungiDB:RhiirA1_411431"/>
<proteinExistence type="inferred from homology"/>
<dbReference type="Proteomes" id="UP000684084">
    <property type="component" value="Unassembled WGS sequence"/>
</dbReference>
<dbReference type="GO" id="GO:0000146">
    <property type="term" value="F:microfilament motor activity"/>
    <property type="evidence" value="ECO:0007669"/>
    <property type="project" value="TreeGrafter"/>
</dbReference>
<dbReference type="SMART" id="SM00242">
    <property type="entry name" value="MYSc"/>
    <property type="match status" value="1"/>
</dbReference>
<dbReference type="InterPro" id="IPR027417">
    <property type="entry name" value="P-loop_NTPase"/>
</dbReference>
<dbReference type="PROSITE" id="PS50002">
    <property type="entry name" value="SH3"/>
    <property type="match status" value="1"/>
</dbReference>
<keyword evidence="7 14" id="KW-0547">Nucleotide-binding</keyword>
<dbReference type="EMBL" id="LLXJ01000169">
    <property type="protein sequence ID" value="PKC13820.1"/>
    <property type="molecule type" value="Genomic_DNA"/>
</dbReference>
<evidence type="ECO:0000256" key="4">
    <source>
        <dbReference type="ARBA" id="ARBA00022490"/>
    </source>
</evidence>
<gene>
    <name evidence="19" type="ORF">CHRIB12_LOCUS19740</name>
    <name evidence="21" type="ORF">RhiirA1_411431</name>
    <name evidence="20" type="ORF">RhiirA5_351135</name>
</gene>
<dbReference type="EMBL" id="CAGKOT010000056">
    <property type="protein sequence ID" value="CAB5386542.1"/>
    <property type="molecule type" value="Genomic_DNA"/>
</dbReference>
<dbReference type="PANTHER" id="PTHR13140">
    <property type="entry name" value="MYOSIN"/>
    <property type="match status" value="1"/>
</dbReference>
<dbReference type="InterPro" id="IPR036028">
    <property type="entry name" value="SH3-like_dom_sf"/>
</dbReference>
<dbReference type="VEuPathDB" id="FungiDB:RhiirFUN_006680"/>
<dbReference type="Gene3D" id="1.20.5.4820">
    <property type="match status" value="1"/>
</dbReference>
<evidence type="ECO:0000256" key="11">
    <source>
        <dbReference type="ARBA" id="ARBA00023175"/>
    </source>
</evidence>
<reference evidence="19" key="5">
    <citation type="submission" date="2020-05" db="EMBL/GenBank/DDBJ databases">
        <authorList>
            <person name="Rincon C."/>
            <person name="Sanders R I."/>
            <person name="Robbins C."/>
            <person name="Chaturvedi A."/>
        </authorList>
    </citation>
    <scope>NUCLEOTIDE SEQUENCE</scope>
    <source>
        <strain evidence="19">CHB12</strain>
    </source>
</reference>
<dbReference type="FunFam" id="1.20.58.530:FF:000007">
    <property type="entry name" value="Myosin IE"/>
    <property type="match status" value="1"/>
</dbReference>
<evidence type="ECO:0000313" key="21">
    <source>
        <dbReference type="EMBL" id="PKC72787.1"/>
    </source>
</evidence>
<dbReference type="CDD" id="cd11858">
    <property type="entry name" value="SH3_Myosin-I_fungi"/>
    <property type="match status" value="1"/>
</dbReference>
<sequence>MPPKKSTTKDRKFEKADWKEGFKKKQVGIADMTMLSKVNNEAINENLKKRFENAEIYTYIGHVLISVNPFKDLGIYTDEILRSYTGKNRLEMPPHVYAVAESSYYHMNSYKENQCIIISGESGAGKTEAAKRIMQYIATVSGGATSSIKEIKDMVLATNPLLESFGCAKTLRNNNSSRHGKYLEIQFNSNGEPVGAIITNYLLEKGRVVGQIENERNFHIFYQFTKAASSEYQEQFGIQGPESYLYTSKSDCLDVDGIDDVEDFEETLKAMEVIGLQKHEQDDIFRMLAIILWLGNVLFDEGDDGNSVINDENVTNYIGHLMDVDSAALNKVLTSRTIETTRGGRRGSVYDVPLNPVQASAVRDALAKAIYNNLFEWIVERVNKALRSRSQSSYVIGVLDIYGFEIFEENSFEQLCINYVNEKLQQIFIELTLKAEQEEYVNEKIKWTPIDFFNNKVVCDLIEEKRPPGLFAAMNDACATAHADPEAADNSFVQRLGFLSSNPHFESRGSKFLVKHYAGDVLYSIPGMTDKNKDQLVKDILELVASSDNKFLSALFPNRVDKDSKKRPPTASDKIKASANELVKKLMQSQPSYIRTIKPNQNKSPSEYDSKMVLHQIKYLGLNENIRVRRAGFAYRQTFDKFIERFYLLSKKTSYAGDYIWKGDQKSGTQTILKDCGIAAEEWQMGVTKAFIRHPETIWALEHLRDRYWHNMAMRIQRAYRNYVRYKNECARRIQRCWNKNKDQIIYVQLRDYGHQILGQRKERRRMSLLSMRKFMGDYLYVNDESGEELRRVCNFGTNELVAFSSKIQLLVGRLGRSSKPSPRYLILTDKAIYIIISTIEKKLLTMNVERNIPLISITGVSLSNLRDDWVVLHVNNPTKELGDPIFSCLFKTELLVHLLQRTGSRVQVNIAPQIEYCKKLNKTATLKVVKDESIKKNDVYKSHTISVSSGEPADSLSDPPCPKKEPPPRPITSGKLLKPGGPKKKVTASKPIKKPPPVITPDPDTAATTNYKRTSTGPGKGVPPPPPPPAPQKPPSPPPPPTNPTFKAVYDFLTEDTGELPFKSGDTLEILQKDDNGWWLAKKDGKQGWVPSNYLEEIKVAPKTNPALPARRKPPPAPQEKKKEPPQEFAAEEEAEEKEPAKKSRFSTSISNPTSKSYNDSSAPVPVFPGMAPVNSASGVPPWKAALEAKKAAARASETVNSTEDTENERPVAPSRKTVGSAKKTPPPVVSKPTIPPRPSTGGKPPAPPRPGTSGSKPPAPPRQSGQMSLADALKQRNKSLNNNDDDDDDDEDWN</sequence>
<dbReference type="Proteomes" id="UP000232722">
    <property type="component" value="Unassembled WGS sequence"/>
</dbReference>
<dbReference type="Gene3D" id="2.30.30.40">
    <property type="entry name" value="SH3 Domains"/>
    <property type="match status" value="1"/>
</dbReference>
<dbReference type="Gene3D" id="3.40.850.10">
    <property type="entry name" value="Kinesin motor domain"/>
    <property type="match status" value="1"/>
</dbReference>
<evidence type="ECO:0000256" key="15">
    <source>
        <dbReference type="SAM" id="MobiDB-lite"/>
    </source>
</evidence>
<dbReference type="Pfam" id="PF00063">
    <property type="entry name" value="Myosin_head"/>
    <property type="match status" value="1"/>
</dbReference>
<feature type="domain" description="SH3" evidence="16">
    <location>
        <begin position="1042"/>
        <end position="1101"/>
    </location>
</feature>
<evidence type="ECO:0000256" key="8">
    <source>
        <dbReference type="ARBA" id="ARBA00022801"/>
    </source>
</evidence>
<dbReference type="EMBL" id="LLXH01000114">
    <property type="protein sequence ID" value="PKC72787.1"/>
    <property type="molecule type" value="Genomic_DNA"/>
</dbReference>
<reference evidence="20 23" key="2">
    <citation type="submission" date="2017-09" db="EMBL/GenBank/DDBJ databases">
        <title>Extensive intraspecific genome diversity in a model arbuscular mycorrhizal fungus.</title>
        <authorList>
            <person name="Chen E.C."/>
            <person name="Morin E."/>
            <person name="Beaudet D."/>
            <person name="Noel J."/>
            <person name="Ndikumana S."/>
            <person name="Charron P."/>
            <person name="St-Onge C."/>
            <person name="Giorgi J."/>
            <person name="Grigoriev I.V."/>
            <person name="Roux C."/>
            <person name="Martin F.M."/>
            <person name="Corradi N."/>
        </authorList>
    </citation>
    <scope>NUCLEOTIDE SEQUENCE [LARGE SCALE GENOMIC DNA]</scope>
    <source>
        <strain evidence="20 23">A5</strain>
    </source>
</reference>
<evidence type="ECO:0000256" key="6">
    <source>
        <dbReference type="ARBA" id="ARBA00022737"/>
    </source>
</evidence>
<comment type="caution">
    <text evidence="21">The sequence shown here is derived from an EMBL/GenBank/DDBJ whole genome shotgun (WGS) entry which is preliminary data.</text>
</comment>
<evidence type="ECO:0000256" key="7">
    <source>
        <dbReference type="ARBA" id="ARBA00022741"/>
    </source>
</evidence>
<keyword evidence="3 13" id="KW-0728">SH3 domain</keyword>
<dbReference type="InterPro" id="IPR001452">
    <property type="entry name" value="SH3_domain"/>
</dbReference>
<dbReference type="PANTHER" id="PTHR13140:SF837">
    <property type="entry name" value="MYOSIN-3-RELATED"/>
    <property type="match status" value="1"/>
</dbReference>
<keyword evidence="5" id="KW-0597">Phosphoprotein</keyword>
<keyword evidence="4" id="KW-0963">Cytoplasm</keyword>
<dbReference type="SUPFAM" id="SSF50044">
    <property type="entry name" value="SH3-domain"/>
    <property type="match status" value="1"/>
</dbReference>
<dbReference type="FunFam" id="2.30.30.40:FF:000072">
    <property type="entry name" value="Unconventional Myosin IB"/>
    <property type="match status" value="1"/>
</dbReference>
<dbReference type="PRINTS" id="PR00452">
    <property type="entry name" value="SH3DOMAIN"/>
</dbReference>
<evidence type="ECO:0000256" key="13">
    <source>
        <dbReference type="PROSITE-ProRule" id="PRU00192"/>
    </source>
</evidence>
<dbReference type="VEuPathDB" id="FungiDB:FUN_004524"/>
<reference evidence="20 23" key="1">
    <citation type="submission" date="2016-04" db="EMBL/GenBank/DDBJ databases">
        <title>Genome analyses suggest a sexual origin of heterokaryosis in a supposedly ancient asexual fungus.</title>
        <authorList>
            <person name="Ropars J."/>
            <person name="Sedzielewska K."/>
            <person name="Noel J."/>
            <person name="Charron P."/>
            <person name="Farinelli L."/>
            <person name="Marton T."/>
            <person name="Kruger M."/>
            <person name="Pelin A."/>
            <person name="Brachmann A."/>
            <person name="Corradi N."/>
        </authorList>
    </citation>
    <scope>NUCLEOTIDE SEQUENCE [LARGE SCALE GENOMIC DNA]</scope>
    <source>
        <strain evidence="20 23">A5</strain>
    </source>
</reference>
<feature type="region of interest" description="Disordered" evidence="15">
    <location>
        <begin position="1101"/>
        <end position="1296"/>
    </location>
</feature>
<feature type="binding site" evidence="14">
    <location>
        <begin position="120"/>
        <end position="127"/>
    </location>
    <ligand>
        <name>ATP</name>
        <dbReference type="ChEBI" id="CHEBI:30616"/>
    </ligand>
</feature>
<dbReference type="FunFam" id="1.10.10.820:FF:000001">
    <property type="entry name" value="Myosin heavy chain"/>
    <property type="match status" value="1"/>
</dbReference>
<keyword evidence="6" id="KW-0677">Repeat</keyword>
<feature type="domain" description="TH1" evidence="18">
    <location>
        <begin position="764"/>
        <end position="954"/>
    </location>
</feature>
<comment type="similarity">
    <text evidence="2 14">Belongs to the TRAFAC class myosin-kinesin ATPase superfamily. Myosin family.</text>
</comment>
<accession>A0A2I1ER07</accession>
<dbReference type="GO" id="GO:0006897">
    <property type="term" value="P:endocytosis"/>
    <property type="evidence" value="ECO:0007669"/>
    <property type="project" value="TreeGrafter"/>
</dbReference>